<dbReference type="RefSeq" id="WP_224163795.1">
    <property type="nucleotide sequence ID" value="NZ_JAIRBT010000058.1"/>
</dbReference>
<dbReference type="EMBL" id="JAIRBT010000058">
    <property type="protein sequence ID" value="MBZ6068536.1"/>
    <property type="molecule type" value="Genomic_DNA"/>
</dbReference>
<evidence type="ECO:0000313" key="2">
    <source>
        <dbReference type="EMBL" id="MBZ6068536.1"/>
    </source>
</evidence>
<proteinExistence type="predicted"/>
<name>A0ABS7VHL2_9GAMM</name>
<keyword evidence="1" id="KW-0812">Transmembrane</keyword>
<gene>
    <name evidence="2" type="ORF">LA374_20350</name>
</gene>
<dbReference type="Proteomes" id="UP000774958">
    <property type="component" value="Unassembled WGS sequence"/>
</dbReference>
<evidence type="ECO:0000313" key="3">
    <source>
        <dbReference type="Proteomes" id="UP000774958"/>
    </source>
</evidence>
<protein>
    <submittedName>
        <fullName evidence="2">Uncharacterized protein</fullName>
    </submittedName>
</protein>
<reference evidence="2 3" key="1">
    <citation type="submission" date="2021-09" db="EMBL/GenBank/DDBJ databases">
        <title>Aeromonas schubertii isolated from Asian sea bass.</title>
        <authorList>
            <person name="Pinpimai K."/>
        </authorList>
    </citation>
    <scope>NUCLEOTIDE SEQUENCE [LARGE SCALE GENOMIC DNA]</scope>
    <source>
        <strain evidence="2 3">CHULA2021a</strain>
    </source>
</reference>
<evidence type="ECO:0000256" key="1">
    <source>
        <dbReference type="SAM" id="Phobius"/>
    </source>
</evidence>
<keyword evidence="1" id="KW-1133">Transmembrane helix</keyword>
<comment type="caution">
    <text evidence="2">The sequence shown here is derived from an EMBL/GenBank/DDBJ whole genome shotgun (WGS) entry which is preliminary data.</text>
</comment>
<sequence>MYKKIVGARKDVFQTTALRLAILVPIGLSALLWFGISHFSTFGVFLSDMWATMKLPIAIASLSIPLATWAIANHSSARVTETLANQDRKQLSDIYFEQEKLFECVLIRKIKHLNFRYITAEDLPVIHATIFDYKNLHKNGFLKIKSGLSDKIREITEINRGNSLFFYEAFIEEKNGGNDSIRMQNLTCSYIDMLANNLMVLAGHVGCRIIKVNDTSLETLCSAFFEIEHLVSEIKSFITDDIEDSFLTEDDYELFNAIMVVTAEYHGGTPAELTISKVVESTHMKVVIKHFASSDLRRFIFSAMDKIINIVRETSSHLNIIQSDEEYLSLKIFHNNPSDFIKVFFTKLNDESESVVGVVSVEWKDEKYDVSVVFKDEEYNIGHNLKEQRQFIAALQYLSKTLYLTSSDEEPLHS</sequence>
<keyword evidence="3" id="KW-1185">Reference proteome</keyword>
<accession>A0ABS7VHL2</accession>
<organism evidence="2 3">
    <name type="scientific">Aeromonas schubertii</name>
    <dbReference type="NCBI Taxonomy" id="652"/>
    <lineage>
        <taxon>Bacteria</taxon>
        <taxon>Pseudomonadati</taxon>
        <taxon>Pseudomonadota</taxon>
        <taxon>Gammaproteobacteria</taxon>
        <taxon>Aeromonadales</taxon>
        <taxon>Aeromonadaceae</taxon>
        <taxon>Aeromonas</taxon>
    </lineage>
</organism>
<keyword evidence="1" id="KW-0472">Membrane</keyword>
<feature type="transmembrane region" description="Helical" evidence="1">
    <location>
        <begin position="12"/>
        <end position="35"/>
    </location>
</feature>